<feature type="compositionally biased region" description="Basic and acidic residues" evidence="1">
    <location>
        <begin position="116"/>
        <end position="126"/>
    </location>
</feature>
<organism evidence="2 3">
    <name type="scientific">Protopolystoma xenopodis</name>
    <dbReference type="NCBI Taxonomy" id="117903"/>
    <lineage>
        <taxon>Eukaryota</taxon>
        <taxon>Metazoa</taxon>
        <taxon>Spiralia</taxon>
        <taxon>Lophotrochozoa</taxon>
        <taxon>Platyhelminthes</taxon>
        <taxon>Monogenea</taxon>
        <taxon>Polyopisthocotylea</taxon>
        <taxon>Polystomatidea</taxon>
        <taxon>Polystomatidae</taxon>
        <taxon>Protopolystoma</taxon>
    </lineage>
</organism>
<name>A0A3S5ACG2_9PLAT</name>
<dbReference type="EMBL" id="CAAALY010074889">
    <property type="protein sequence ID" value="VEL25575.1"/>
    <property type="molecule type" value="Genomic_DNA"/>
</dbReference>
<accession>A0A3S5ACG2</accession>
<evidence type="ECO:0000313" key="3">
    <source>
        <dbReference type="Proteomes" id="UP000784294"/>
    </source>
</evidence>
<gene>
    <name evidence="2" type="ORF">PXEA_LOCUS19015</name>
</gene>
<reference evidence="2" key="1">
    <citation type="submission" date="2018-11" db="EMBL/GenBank/DDBJ databases">
        <authorList>
            <consortium name="Pathogen Informatics"/>
        </authorList>
    </citation>
    <scope>NUCLEOTIDE SEQUENCE</scope>
</reference>
<protein>
    <submittedName>
        <fullName evidence="2">Uncharacterized protein</fullName>
    </submittedName>
</protein>
<proteinExistence type="predicted"/>
<dbReference type="Proteomes" id="UP000784294">
    <property type="component" value="Unassembled WGS sequence"/>
</dbReference>
<dbReference type="AlphaFoldDB" id="A0A3S5ACG2"/>
<feature type="compositionally biased region" description="Basic and acidic residues" evidence="1">
    <location>
        <begin position="88"/>
        <end position="107"/>
    </location>
</feature>
<sequence>MIRLPLLLVADLSLKSDKSRKYDTEILELFTDSLNRPGIERNAVHATQIKRVVWMLKRHRQIPDELGSLALDLLLTQNAHFSAASVKGAKDEQAHDHDAEHKNHVGDVESTSHPAGKREDTDHADDQGCADFEGQIRRELCDDGTAACRRMG</sequence>
<comment type="caution">
    <text evidence="2">The sequence shown here is derived from an EMBL/GenBank/DDBJ whole genome shotgun (WGS) entry which is preliminary data.</text>
</comment>
<evidence type="ECO:0000313" key="2">
    <source>
        <dbReference type="EMBL" id="VEL25575.1"/>
    </source>
</evidence>
<evidence type="ECO:0000256" key="1">
    <source>
        <dbReference type="SAM" id="MobiDB-lite"/>
    </source>
</evidence>
<feature type="region of interest" description="Disordered" evidence="1">
    <location>
        <begin position="85"/>
        <end position="128"/>
    </location>
</feature>
<keyword evidence="3" id="KW-1185">Reference proteome</keyword>